<feature type="domain" description="HAMP" evidence="14">
    <location>
        <begin position="323"/>
        <end position="374"/>
    </location>
</feature>
<evidence type="ECO:0000313" key="16">
    <source>
        <dbReference type="Proteomes" id="UP000824056"/>
    </source>
</evidence>
<keyword evidence="10" id="KW-0902">Two-component regulatory system</keyword>
<evidence type="ECO:0000256" key="11">
    <source>
        <dbReference type="ARBA" id="ARBA00023136"/>
    </source>
</evidence>
<evidence type="ECO:0000259" key="14">
    <source>
        <dbReference type="PROSITE" id="PS50885"/>
    </source>
</evidence>
<reference evidence="15" key="2">
    <citation type="submission" date="2021-04" db="EMBL/GenBank/DDBJ databases">
        <authorList>
            <person name="Gilroy R."/>
        </authorList>
    </citation>
    <scope>NUCLEOTIDE SEQUENCE</scope>
    <source>
        <strain evidence="15">1068</strain>
    </source>
</reference>
<keyword evidence="6" id="KW-0808">Transferase</keyword>
<dbReference type="EMBL" id="DXBG01000044">
    <property type="protein sequence ID" value="HIZ64687.1"/>
    <property type="molecule type" value="Genomic_DNA"/>
</dbReference>
<name>A0A9D2JS99_9FIRM</name>
<reference evidence="15" key="1">
    <citation type="journal article" date="2021" name="PeerJ">
        <title>Extensive microbial diversity within the chicken gut microbiome revealed by metagenomics and culture.</title>
        <authorList>
            <person name="Gilroy R."/>
            <person name="Ravi A."/>
            <person name="Getino M."/>
            <person name="Pursley I."/>
            <person name="Horton D.L."/>
            <person name="Alikhan N.F."/>
            <person name="Baker D."/>
            <person name="Gharbi K."/>
            <person name="Hall N."/>
            <person name="Watson M."/>
            <person name="Adriaenssens E.M."/>
            <person name="Foster-Nyarko E."/>
            <person name="Jarju S."/>
            <person name="Secka A."/>
            <person name="Antonio M."/>
            <person name="Oren A."/>
            <person name="Chaudhuri R.R."/>
            <person name="La Ragione R."/>
            <person name="Hildebrand F."/>
            <person name="Pallen M.J."/>
        </authorList>
    </citation>
    <scope>NUCLEOTIDE SEQUENCE</scope>
    <source>
        <strain evidence="15">1068</strain>
    </source>
</reference>
<keyword evidence="9 12" id="KW-1133">Transmembrane helix</keyword>
<evidence type="ECO:0000256" key="8">
    <source>
        <dbReference type="ARBA" id="ARBA00022777"/>
    </source>
</evidence>
<dbReference type="InterPro" id="IPR033479">
    <property type="entry name" value="dCache_1"/>
</dbReference>
<comment type="caution">
    <text evidence="15">The sequence shown here is derived from an EMBL/GenBank/DDBJ whole genome shotgun (WGS) entry which is preliminary data.</text>
</comment>
<proteinExistence type="predicted"/>
<evidence type="ECO:0000256" key="7">
    <source>
        <dbReference type="ARBA" id="ARBA00022692"/>
    </source>
</evidence>
<dbReference type="SUPFAM" id="SSF55874">
    <property type="entry name" value="ATPase domain of HSP90 chaperone/DNA topoisomerase II/histidine kinase"/>
    <property type="match status" value="1"/>
</dbReference>
<dbReference type="Pfam" id="PF02518">
    <property type="entry name" value="HATPase_c"/>
    <property type="match status" value="1"/>
</dbReference>
<dbReference type="GO" id="GO:0005886">
    <property type="term" value="C:plasma membrane"/>
    <property type="evidence" value="ECO:0007669"/>
    <property type="project" value="UniProtKB-SubCell"/>
</dbReference>
<keyword evidence="4" id="KW-1003">Cell membrane</keyword>
<comment type="subcellular location">
    <subcellularLocation>
        <location evidence="2">Cell membrane</location>
        <topology evidence="2">Multi-pass membrane protein</topology>
    </subcellularLocation>
</comment>
<dbReference type="PROSITE" id="PS50109">
    <property type="entry name" value="HIS_KIN"/>
    <property type="match status" value="1"/>
</dbReference>
<dbReference type="Proteomes" id="UP000824056">
    <property type="component" value="Unassembled WGS sequence"/>
</dbReference>
<dbReference type="InterPro" id="IPR003594">
    <property type="entry name" value="HATPase_dom"/>
</dbReference>
<gene>
    <name evidence="15" type="ORF">H9809_02095</name>
</gene>
<dbReference type="PANTHER" id="PTHR34220:SF7">
    <property type="entry name" value="SENSOR HISTIDINE KINASE YPDA"/>
    <property type="match status" value="1"/>
</dbReference>
<dbReference type="InterPro" id="IPR036890">
    <property type="entry name" value="HATPase_C_sf"/>
</dbReference>
<evidence type="ECO:0000256" key="6">
    <source>
        <dbReference type="ARBA" id="ARBA00022679"/>
    </source>
</evidence>
<dbReference type="Pfam" id="PF02743">
    <property type="entry name" value="dCache_1"/>
    <property type="match status" value="1"/>
</dbReference>
<dbReference type="Pfam" id="PF06580">
    <property type="entry name" value="His_kinase"/>
    <property type="match status" value="1"/>
</dbReference>
<evidence type="ECO:0000256" key="12">
    <source>
        <dbReference type="SAM" id="Phobius"/>
    </source>
</evidence>
<evidence type="ECO:0000256" key="5">
    <source>
        <dbReference type="ARBA" id="ARBA00022553"/>
    </source>
</evidence>
<evidence type="ECO:0000256" key="3">
    <source>
        <dbReference type="ARBA" id="ARBA00012438"/>
    </source>
</evidence>
<feature type="domain" description="Histidine kinase" evidence="13">
    <location>
        <begin position="484"/>
        <end position="589"/>
    </location>
</feature>
<keyword evidence="11 12" id="KW-0472">Membrane</keyword>
<dbReference type="PANTHER" id="PTHR34220">
    <property type="entry name" value="SENSOR HISTIDINE KINASE YPDA"/>
    <property type="match status" value="1"/>
</dbReference>
<feature type="transmembrane region" description="Helical" evidence="12">
    <location>
        <begin position="20"/>
        <end position="44"/>
    </location>
</feature>
<evidence type="ECO:0000313" key="15">
    <source>
        <dbReference type="EMBL" id="HIZ64687.1"/>
    </source>
</evidence>
<accession>A0A9D2JS99</accession>
<dbReference type="Gene3D" id="3.30.450.20">
    <property type="entry name" value="PAS domain"/>
    <property type="match status" value="1"/>
</dbReference>
<dbReference type="GO" id="GO:0000155">
    <property type="term" value="F:phosphorelay sensor kinase activity"/>
    <property type="evidence" value="ECO:0007669"/>
    <property type="project" value="InterPro"/>
</dbReference>
<dbReference type="InterPro" id="IPR050640">
    <property type="entry name" value="Bact_2-comp_sensor_kinase"/>
</dbReference>
<sequence length="622" mass="71561">MKHKILRCLERLKPEGIQSLFMIVFSVISISLMLILGIVTYFRFSNFARQETIRSTQTLIEQTGENLEDYLVSMRQISDAAYYSVIKEHDFAREGEVIQNGMNLLYEANKDNLRSIAVYNDYGSLLLAEPVAAQKEDPNVTRQNWYKKAMEEMENMHFSTPHIQNLFDDAAFRYYWVISLSRVVELTENGNSRQGVLLVDMDYSGISRMMNQINTSNNGQYYYLCDSRGEIIYHPRQVQISDGISSESSKTAAGFKDGIYKEKFDRENRTILVNTISYTGWKLVGVIPDSAFTHGIINLRYFIILLMLLTGMMLMFVNRVVSDRISRPILKLNHSVKEYEAGEKPDIYVGGPLEIRHLSCSIQKSYEEIDRLMEKIVLEQTERRKSELDALQSQINPHFLYNALESITWMVEGERREEAVFMISQLARLFRISLSKGRTVISIRDELQHAESYMNIQKIRYKNKFSVEFAIDAQVYDFCAVKLILQPILENAVHYGVSPMEEYGEIRITGKLQDSMIILSVEDNGMGMTEEEAGLVLTDSSRVHKHGSGVGLANVNSRIQLLFGKEYGLSIKSEPDEGTRVFICIPAVPFTEENRKILEKGHLFRKEEITEIMQKAKTHEEQ</sequence>
<evidence type="ECO:0000256" key="10">
    <source>
        <dbReference type="ARBA" id="ARBA00023012"/>
    </source>
</evidence>
<dbReference type="CDD" id="cd12912">
    <property type="entry name" value="PDC2_MCP_like"/>
    <property type="match status" value="1"/>
</dbReference>
<dbReference type="PROSITE" id="PS50885">
    <property type="entry name" value="HAMP"/>
    <property type="match status" value="1"/>
</dbReference>
<dbReference type="InterPro" id="IPR005467">
    <property type="entry name" value="His_kinase_dom"/>
</dbReference>
<evidence type="ECO:0000256" key="4">
    <source>
        <dbReference type="ARBA" id="ARBA00022475"/>
    </source>
</evidence>
<dbReference type="InterPro" id="IPR010559">
    <property type="entry name" value="Sig_transdc_His_kin_internal"/>
</dbReference>
<comment type="catalytic activity">
    <reaction evidence="1">
        <text>ATP + protein L-histidine = ADP + protein N-phospho-L-histidine.</text>
        <dbReference type="EC" id="2.7.13.3"/>
    </reaction>
</comment>
<dbReference type="AlphaFoldDB" id="A0A9D2JS99"/>
<evidence type="ECO:0000256" key="2">
    <source>
        <dbReference type="ARBA" id="ARBA00004651"/>
    </source>
</evidence>
<dbReference type="SMART" id="SM00387">
    <property type="entry name" value="HATPase_c"/>
    <property type="match status" value="1"/>
</dbReference>
<evidence type="ECO:0000256" key="9">
    <source>
        <dbReference type="ARBA" id="ARBA00022989"/>
    </source>
</evidence>
<organism evidence="15 16">
    <name type="scientific">Candidatus Blautia pullicola</name>
    <dbReference type="NCBI Taxonomy" id="2838498"/>
    <lineage>
        <taxon>Bacteria</taxon>
        <taxon>Bacillati</taxon>
        <taxon>Bacillota</taxon>
        <taxon>Clostridia</taxon>
        <taxon>Lachnospirales</taxon>
        <taxon>Lachnospiraceae</taxon>
        <taxon>Blautia</taxon>
    </lineage>
</organism>
<dbReference type="InterPro" id="IPR004358">
    <property type="entry name" value="Sig_transdc_His_kin-like_C"/>
</dbReference>
<dbReference type="InterPro" id="IPR003660">
    <property type="entry name" value="HAMP_dom"/>
</dbReference>
<protein>
    <recommendedName>
        <fullName evidence="3">histidine kinase</fullName>
        <ecNumber evidence="3">2.7.13.3</ecNumber>
    </recommendedName>
</protein>
<keyword evidence="5" id="KW-0597">Phosphoprotein</keyword>
<feature type="transmembrane region" description="Helical" evidence="12">
    <location>
        <begin position="301"/>
        <end position="321"/>
    </location>
</feature>
<dbReference type="EC" id="2.7.13.3" evidence="3"/>
<dbReference type="Gene3D" id="3.30.565.10">
    <property type="entry name" value="Histidine kinase-like ATPase, C-terminal domain"/>
    <property type="match status" value="1"/>
</dbReference>
<keyword evidence="7 12" id="KW-0812">Transmembrane</keyword>
<keyword evidence="8 15" id="KW-0418">Kinase</keyword>
<evidence type="ECO:0000259" key="13">
    <source>
        <dbReference type="PROSITE" id="PS50109"/>
    </source>
</evidence>
<dbReference type="PRINTS" id="PR00344">
    <property type="entry name" value="BCTRLSENSOR"/>
</dbReference>
<evidence type="ECO:0000256" key="1">
    <source>
        <dbReference type="ARBA" id="ARBA00000085"/>
    </source>
</evidence>